<comment type="caution">
    <text evidence="1">The sequence shown here is derived from an EMBL/GenBank/DDBJ whole genome shotgun (WGS) entry which is preliminary data.</text>
</comment>
<name>A0A0F9TDP5_9ZZZZ</name>
<sequence length="73" mass="8361">MKVWISRDKGLTGCIEIYIEEPEIGDMGYYGPKKRKDGHSSGRYEPDVFQALFGSTPRKGTCKQYNLTLEELK</sequence>
<dbReference type="AlphaFoldDB" id="A0A0F9TDP5"/>
<dbReference type="EMBL" id="LAZR01000282">
    <property type="protein sequence ID" value="KKN77264.1"/>
    <property type="molecule type" value="Genomic_DNA"/>
</dbReference>
<proteinExistence type="predicted"/>
<evidence type="ECO:0000313" key="1">
    <source>
        <dbReference type="EMBL" id="KKN77264.1"/>
    </source>
</evidence>
<gene>
    <name evidence="1" type="ORF">LCGC14_0362420</name>
</gene>
<organism evidence="1">
    <name type="scientific">marine sediment metagenome</name>
    <dbReference type="NCBI Taxonomy" id="412755"/>
    <lineage>
        <taxon>unclassified sequences</taxon>
        <taxon>metagenomes</taxon>
        <taxon>ecological metagenomes</taxon>
    </lineage>
</organism>
<accession>A0A0F9TDP5</accession>
<protein>
    <submittedName>
        <fullName evidence="1">Uncharacterized protein</fullName>
    </submittedName>
</protein>
<reference evidence="1" key="1">
    <citation type="journal article" date="2015" name="Nature">
        <title>Complex archaea that bridge the gap between prokaryotes and eukaryotes.</title>
        <authorList>
            <person name="Spang A."/>
            <person name="Saw J.H."/>
            <person name="Jorgensen S.L."/>
            <person name="Zaremba-Niedzwiedzka K."/>
            <person name="Martijn J."/>
            <person name="Lind A.E."/>
            <person name="van Eijk R."/>
            <person name="Schleper C."/>
            <person name="Guy L."/>
            <person name="Ettema T.J."/>
        </authorList>
    </citation>
    <scope>NUCLEOTIDE SEQUENCE</scope>
</reference>